<evidence type="ECO:0000313" key="3">
    <source>
        <dbReference type="Proteomes" id="UP000325529"/>
    </source>
</evidence>
<evidence type="ECO:0000256" key="1">
    <source>
        <dbReference type="SAM" id="Phobius"/>
    </source>
</evidence>
<dbReference type="KEGG" id="ska:CP970_07995"/>
<feature type="transmembrane region" description="Helical" evidence="1">
    <location>
        <begin position="95"/>
        <end position="112"/>
    </location>
</feature>
<organism evidence="2 3">
    <name type="scientific">Streptomyces kanamyceticus</name>
    <dbReference type="NCBI Taxonomy" id="1967"/>
    <lineage>
        <taxon>Bacteria</taxon>
        <taxon>Bacillati</taxon>
        <taxon>Actinomycetota</taxon>
        <taxon>Actinomycetes</taxon>
        <taxon>Kitasatosporales</taxon>
        <taxon>Streptomycetaceae</taxon>
        <taxon>Streptomyces</taxon>
    </lineage>
</organism>
<feature type="transmembrane region" description="Helical" evidence="1">
    <location>
        <begin position="118"/>
        <end position="139"/>
    </location>
</feature>
<sequence>MSEQLPPESVRKAATALYGAAVLAMTAAVVIVIDQAAGNDLAQQLHQAYPRRSTNETGMAESSILTYLFTLAAIGAALFVWMARASRRGRRWVRGAGTAVVALGSVAAVYNFSQPHPLLMTAVGVLPCVSALTATALLWKRESSLYFKSTPRTTTA</sequence>
<dbReference type="EMBL" id="CP023699">
    <property type="protein sequence ID" value="QEU90846.1"/>
    <property type="molecule type" value="Genomic_DNA"/>
</dbReference>
<dbReference type="InterPro" id="IPR036259">
    <property type="entry name" value="MFS_trans_sf"/>
</dbReference>
<keyword evidence="1" id="KW-0812">Transmembrane</keyword>
<proteinExistence type="predicted"/>
<dbReference type="AlphaFoldDB" id="A0A5J6GC66"/>
<keyword evidence="3" id="KW-1185">Reference proteome</keyword>
<accession>A0A5J6GC66</accession>
<reference evidence="2 3" key="1">
    <citation type="submission" date="2017-09" db="EMBL/GenBank/DDBJ databases">
        <authorList>
            <person name="Lee N."/>
            <person name="Cho B.-K."/>
        </authorList>
    </citation>
    <scope>NUCLEOTIDE SEQUENCE [LARGE SCALE GENOMIC DNA]</scope>
    <source>
        <strain evidence="2 3">ATCC 12853</strain>
    </source>
</reference>
<dbReference type="RefSeq" id="WP_055549159.1">
    <property type="nucleotide sequence ID" value="NZ_CP023699.1"/>
</dbReference>
<dbReference type="OrthoDB" id="3831145at2"/>
<dbReference type="Gene3D" id="1.20.1250.20">
    <property type="entry name" value="MFS general substrate transporter like domains"/>
    <property type="match status" value="1"/>
</dbReference>
<dbReference type="Proteomes" id="UP000325529">
    <property type="component" value="Chromosome"/>
</dbReference>
<evidence type="ECO:0000313" key="2">
    <source>
        <dbReference type="EMBL" id="QEU90846.1"/>
    </source>
</evidence>
<protein>
    <submittedName>
        <fullName evidence="2">Uncharacterized protein</fullName>
    </submittedName>
</protein>
<keyword evidence="1" id="KW-0472">Membrane</keyword>
<name>A0A5J6GC66_STRKN</name>
<keyword evidence="1" id="KW-1133">Transmembrane helix</keyword>
<gene>
    <name evidence="2" type="ORF">CP970_07995</name>
</gene>
<feature type="transmembrane region" description="Helical" evidence="1">
    <location>
        <begin position="12"/>
        <end position="33"/>
    </location>
</feature>
<feature type="transmembrane region" description="Helical" evidence="1">
    <location>
        <begin position="64"/>
        <end position="83"/>
    </location>
</feature>